<dbReference type="Gene3D" id="3.50.50.60">
    <property type="entry name" value="FAD/NAD(P)-binding domain"/>
    <property type="match status" value="2"/>
</dbReference>
<keyword evidence="6 9" id="KW-0274">FAD</keyword>
<sequence length="469" mass="49921">MKKELVIIGAGPGGYVAAIRAAQLGAQVTLIEGRDIGGTCLNRGCISTKALYTNAKKINELKEMGHFGIQLEGFTIDFNTIQERKQSVVTQLVSGIERLLKAYKVEIIKGWATLQADKTIAVAMEDGTTQILEAAHILLAAGSKPSVLPVEGADLPGVITSDDLLNIDHVPKRLAVAGSGVIGIELAAIFQAMGSEVTVISSTLLKRMDGEMVKRVQPYLKKQGLNLLQDCRVTGVARENDVLTVEVRNKKTGETDTVTTDVLLMAPGREPMLGRLGLEAAGVAHNAKGIQVNDNFETNVPGIYAIGDALGGMMLAHVASHQGIAAVERIMGHTPEIRLDVVPDCVFMDPQLAGVGKTEEELKEAGIPYISGKFLFGANGKALAMGETDGFVKILAREDDHRLLGAHIMGPHASDLIHELALALAHDMTLEDVANTIHAHPTLAESVLEAVLATKGEAIHNAPPRKPKK</sequence>
<evidence type="ECO:0000256" key="6">
    <source>
        <dbReference type="ARBA" id="ARBA00022827"/>
    </source>
</evidence>
<dbReference type="InterPro" id="IPR050151">
    <property type="entry name" value="Class-I_Pyr_Nuc-Dis_Oxidored"/>
</dbReference>
<evidence type="ECO:0000256" key="1">
    <source>
        <dbReference type="ARBA" id="ARBA00004496"/>
    </source>
</evidence>
<dbReference type="EMBL" id="JBCITM010000007">
    <property type="protein sequence ID" value="MEN1760546.1"/>
    <property type="molecule type" value="Genomic_DNA"/>
</dbReference>
<evidence type="ECO:0000259" key="11">
    <source>
        <dbReference type="Pfam" id="PF07992"/>
    </source>
</evidence>
<feature type="domain" description="Pyridine nucleotide-disulphide oxidoreductase dimerisation" evidence="10">
    <location>
        <begin position="342"/>
        <end position="450"/>
    </location>
</feature>
<dbReference type="PANTHER" id="PTHR22912:SF217">
    <property type="entry name" value="DIHYDROLIPOYL DEHYDROGENASE"/>
    <property type="match status" value="1"/>
</dbReference>
<organism evidence="12 13">
    <name type="scientific">Anoxynatronum sibiricum</name>
    <dbReference type="NCBI Taxonomy" id="210623"/>
    <lineage>
        <taxon>Bacteria</taxon>
        <taxon>Bacillati</taxon>
        <taxon>Bacillota</taxon>
        <taxon>Clostridia</taxon>
        <taxon>Eubacteriales</taxon>
        <taxon>Clostridiaceae</taxon>
        <taxon>Anoxynatronum</taxon>
    </lineage>
</organism>
<keyword evidence="7 9" id="KW-0520">NAD</keyword>
<dbReference type="PRINTS" id="PR00368">
    <property type="entry name" value="FADPNR"/>
</dbReference>
<comment type="similarity">
    <text evidence="2 9">Belongs to the class-I pyridine nucleotide-disulfide oxidoreductase family.</text>
</comment>
<evidence type="ECO:0000256" key="9">
    <source>
        <dbReference type="RuleBase" id="RU003692"/>
    </source>
</evidence>
<comment type="subcellular location">
    <subcellularLocation>
        <location evidence="1">Cytoplasm</location>
    </subcellularLocation>
</comment>
<dbReference type="InterPro" id="IPR036188">
    <property type="entry name" value="FAD/NAD-bd_sf"/>
</dbReference>
<comment type="cofactor">
    <cofactor evidence="9">
        <name>FAD</name>
        <dbReference type="ChEBI" id="CHEBI:57692"/>
    </cofactor>
    <text evidence="9">Binds 1 FAD per subunit.</text>
</comment>
<dbReference type="GO" id="GO:0004148">
    <property type="term" value="F:dihydrolipoyl dehydrogenase (NADH) activity"/>
    <property type="evidence" value="ECO:0007669"/>
    <property type="project" value="UniProtKB-EC"/>
</dbReference>
<comment type="miscellaneous">
    <text evidence="9">The active site is a redox-active disulfide bond.</text>
</comment>
<dbReference type="PANTHER" id="PTHR22912">
    <property type="entry name" value="DISULFIDE OXIDOREDUCTASE"/>
    <property type="match status" value="1"/>
</dbReference>
<dbReference type="Pfam" id="PF07992">
    <property type="entry name" value="Pyr_redox_2"/>
    <property type="match status" value="1"/>
</dbReference>
<dbReference type="InterPro" id="IPR001100">
    <property type="entry name" value="Pyr_nuc-diS_OxRdtase"/>
</dbReference>
<evidence type="ECO:0000313" key="12">
    <source>
        <dbReference type="EMBL" id="MEN1760546.1"/>
    </source>
</evidence>
<dbReference type="RefSeq" id="WP_343185867.1">
    <property type="nucleotide sequence ID" value="NZ_JBCITM010000007.1"/>
</dbReference>
<reference evidence="12 13" key="1">
    <citation type="submission" date="2024-04" db="EMBL/GenBank/DDBJ databases">
        <title>Genome sequencing and metabolic network reconstruction of aminoacids and betaine degradation by Anoxynatronum sibiricum.</title>
        <authorList>
            <person name="Detkova E.N."/>
            <person name="Boltjanskaja Y.V."/>
            <person name="Mardanov A.V."/>
            <person name="Kevbrin V."/>
        </authorList>
    </citation>
    <scope>NUCLEOTIDE SEQUENCE [LARGE SCALE GENOMIC DNA]</scope>
    <source>
        <strain evidence="12 13">Z-7981</strain>
    </source>
</reference>
<dbReference type="SUPFAM" id="SSF51905">
    <property type="entry name" value="FAD/NAD(P)-binding domain"/>
    <property type="match status" value="1"/>
</dbReference>
<evidence type="ECO:0000256" key="2">
    <source>
        <dbReference type="ARBA" id="ARBA00007532"/>
    </source>
</evidence>
<dbReference type="Pfam" id="PF02852">
    <property type="entry name" value="Pyr_redox_dim"/>
    <property type="match status" value="1"/>
</dbReference>
<gene>
    <name evidence="12" type="primary">lpdA</name>
    <name evidence="12" type="ORF">AAIG11_08685</name>
</gene>
<evidence type="ECO:0000256" key="7">
    <source>
        <dbReference type="ARBA" id="ARBA00023027"/>
    </source>
</evidence>
<name>A0ABU9VTP4_9CLOT</name>
<evidence type="ECO:0000313" key="13">
    <source>
        <dbReference type="Proteomes" id="UP001407405"/>
    </source>
</evidence>
<evidence type="ECO:0000256" key="5">
    <source>
        <dbReference type="ARBA" id="ARBA00022630"/>
    </source>
</evidence>
<dbReference type="Proteomes" id="UP001407405">
    <property type="component" value="Unassembled WGS sequence"/>
</dbReference>
<dbReference type="NCBIfam" id="TIGR01350">
    <property type="entry name" value="lipoamide_DH"/>
    <property type="match status" value="1"/>
</dbReference>
<dbReference type="InterPro" id="IPR023753">
    <property type="entry name" value="FAD/NAD-binding_dom"/>
</dbReference>
<dbReference type="SUPFAM" id="SSF55424">
    <property type="entry name" value="FAD/NAD-linked reductases, dimerisation (C-terminal) domain"/>
    <property type="match status" value="1"/>
</dbReference>
<keyword evidence="5 9" id="KW-0285">Flavoprotein</keyword>
<dbReference type="InterPro" id="IPR004099">
    <property type="entry name" value="Pyr_nucl-diS_OxRdtase_dimer"/>
</dbReference>
<feature type="domain" description="FAD/NAD(P)-binding" evidence="11">
    <location>
        <begin position="4"/>
        <end position="323"/>
    </location>
</feature>
<protein>
    <recommendedName>
        <fullName evidence="4 9">Dihydrolipoyl dehydrogenase</fullName>
        <ecNumber evidence="3 9">1.8.1.4</ecNumber>
    </recommendedName>
</protein>
<dbReference type="InterPro" id="IPR006258">
    <property type="entry name" value="Lipoamide_DH"/>
</dbReference>
<keyword evidence="9" id="KW-0676">Redox-active center</keyword>
<keyword evidence="13" id="KW-1185">Reference proteome</keyword>
<dbReference type="PIRSF" id="PIRSF000350">
    <property type="entry name" value="Mercury_reductase_MerA"/>
    <property type="match status" value="1"/>
</dbReference>
<dbReference type="PRINTS" id="PR00411">
    <property type="entry name" value="PNDRDTASEI"/>
</dbReference>
<keyword evidence="9 12" id="KW-0560">Oxidoreductase</keyword>
<evidence type="ECO:0000256" key="8">
    <source>
        <dbReference type="ARBA" id="ARBA00049187"/>
    </source>
</evidence>
<dbReference type="InterPro" id="IPR016156">
    <property type="entry name" value="FAD/NAD-linked_Rdtase_dimer_sf"/>
</dbReference>
<comment type="caution">
    <text evidence="12">The sequence shown here is derived from an EMBL/GenBank/DDBJ whole genome shotgun (WGS) entry which is preliminary data.</text>
</comment>
<accession>A0ABU9VTP4</accession>
<evidence type="ECO:0000256" key="3">
    <source>
        <dbReference type="ARBA" id="ARBA00012608"/>
    </source>
</evidence>
<proteinExistence type="inferred from homology"/>
<evidence type="ECO:0000259" key="10">
    <source>
        <dbReference type="Pfam" id="PF02852"/>
    </source>
</evidence>
<dbReference type="Gene3D" id="3.30.390.30">
    <property type="match status" value="1"/>
</dbReference>
<dbReference type="EC" id="1.8.1.4" evidence="3 9"/>
<comment type="catalytic activity">
    <reaction evidence="8 9">
        <text>N(6)-[(R)-dihydrolipoyl]-L-lysyl-[protein] + NAD(+) = N(6)-[(R)-lipoyl]-L-lysyl-[protein] + NADH + H(+)</text>
        <dbReference type="Rhea" id="RHEA:15045"/>
        <dbReference type="Rhea" id="RHEA-COMP:10474"/>
        <dbReference type="Rhea" id="RHEA-COMP:10475"/>
        <dbReference type="ChEBI" id="CHEBI:15378"/>
        <dbReference type="ChEBI" id="CHEBI:57540"/>
        <dbReference type="ChEBI" id="CHEBI:57945"/>
        <dbReference type="ChEBI" id="CHEBI:83099"/>
        <dbReference type="ChEBI" id="CHEBI:83100"/>
        <dbReference type="EC" id="1.8.1.4"/>
    </reaction>
</comment>
<evidence type="ECO:0000256" key="4">
    <source>
        <dbReference type="ARBA" id="ARBA00016961"/>
    </source>
</evidence>